<accession>A0ABR1Y797</accession>
<name>A0ABR1Y797_9PEZI</name>
<protein>
    <submittedName>
        <fullName evidence="2">Uncharacterized protein</fullName>
    </submittedName>
</protein>
<organism evidence="2 3">
    <name type="scientific">Phyllosticta citrichinensis</name>
    <dbReference type="NCBI Taxonomy" id="1130410"/>
    <lineage>
        <taxon>Eukaryota</taxon>
        <taxon>Fungi</taxon>
        <taxon>Dikarya</taxon>
        <taxon>Ascomycota</taxon>
        <taxon>Pezizomycotina</taxon>
        <taxon>Dothideomycetes</taxon>
        <taxon>Dothideomycetes incertae sedis</taxon>
        <taxon>Botryosphaeriales</taxon>
        <taxon>Phyllostictaceae</taxon>
        <taxon>Phyllosticta</taxon>
    </lineage>
</organism>
<feature type="region of interest" description="Disordered" evidence="1">
    <location>
        <begin position="137"/>
        <end position="162"/>
    </location>
</feature>
<reference evidence="2 3" key="1">
    <citation type="journal article" date="2022" name="G3 (Bethesda)">
        <title>Enemy or ally: a genomic approach to elucidate the lifestyle of Phyllosticta citrichinaensis.</title>
        <authorList>
            <person name="Buijs V.A."/>
            <person name="Groenewald J.Z."/>
            <person name="Haridas S."/>
            <person name="LaButti K.M."/>
            <person name="Lipzen A."/>
            <person name="Martin F.M."/>
            <person name="Barry K."/>
            <person name="Grigoriev I.V."/>
            <person name="Crous P.W."/>
            <person name="Seidl M.F."/>
        </authorList>
    </citation>
    <scope>NUCLEOTIDE SEQUENCE [LARGE SCALE GENOMIC DNA]</scope>
    <source>
        <strain evidence="2 3">CBS 129764</strain>
    </source>
</reference>
<dbReference type="Proteomes" id="UP001456524">
    <property type="component" value="Unassembled WGS sequence"/>
</dbReference>
<evidence type="ECO:0000256" key="1">
    <source>
        <dbReference type="SAM" id="MobiDB-lite"/>
    </source>
</evidence>
<evidence type="ECO:0000313" key="2">
    <source>
        <dbReference type="EMBL" id="KAK8177782.1"/>
    </source>
</evidence>
<gene>
    <name evidence="2" type="ORF">IWX90DRAFT_29779</name>
</gene>
<sequence>MTLEWKYLVHWPKQEAIRGHNRVKGRVVAEAVPSRKRRSGRGQPSACAGLARLARNGRELRGASDHHSAAAGICHFLTERWPSVPERWVRAKIHHVGQVFRAGTCRKGNILYLLPRGGGLHVRDDGTMQVLRLTNTSRSSRRGEGQGARERARAQGHGGVRRGGLRCGVDGWVLLLLQRGLTSDETSRLADGPFPCNSLGQQGVEALARAIILGRAAAATRAGRAG</sequence>
<feature type="compositionally biased region" description="Basic and acidic residues" evidence="1">
    <location>
        <begin position="141"/>
        <end position="153"/>
    </location>
</feature>
<evidence type="ECO:0000313" key="3">
    <source>
        <dbReference type="Proteomes" id="UP001456524"/>
    </source>
</evidence>
<keyword evidence="3" id="KW-1185">Reference proteome</keyword>
<proteinExistence type="predicted"/>
<dbReference type="EMBL" id="JBBWUH010000001">
    <property type="protein sequence ID" value="KAK8177782.1"/>
    <property type="molecule type" value="Genomic_DNA"/>
</dbReference>
<comment type="caution">
    <text evidence="2">The sequence shown here is derived from an EMBL/GenBank/DDBJ whole genome shotgun (WGS) entry which is preliminary data.</text>
</comment>